<feature type="compositionally biased region" description="Basic and acidic residues" evidence="2">
    <location>
        <begin position="484"/>
        <end position="501"/>
    </location>
</feature>
<proteinExistence type="inferred from homology"/>
<sequence length="545" mass="59034">MDATPTLLLLSLPPSALAGIDLLSFTTTPSFHGLKHLPPGAHLVFTAPHATLALRHGAWFYISPPSPSSSSLQLIVKRWSAAEETLLPVTDAAEVMRHRANLGAIWRGGLAPYRQHAGEGEVVDEGMGWTQLASRITPGYLSRVFATGAEEGWHVGSYSDSAAVATSTSASVSATDSSSHTTGRKALEMDAPLHFIPLNLRQTWPASATGRERTEAARDWSWYLSSVAPVEDVLAEIQFCFLTGLTLNNLAAVEQWRALLRLALGCRAAALTHPEFFVEVLGLVGRQVERLADDADVEPAPAMDGNGTGAGDTAHQELEDKSEAELLAYDLPLRNKTSRASKKTGKSPAKPPAWPPEEMAMPTLPSQDSLASLFLDLEADAEGMSTSFLHTQLVRFRHRLEQAGEEAQPVLRAMGNLEAMLFERFVWEFDSGVPVVGKNEGLPREMDEDDDDDDGEYAPAVVELSQEQMDALGITGVPSGLIRQDGETKSKREEVRADRALLRGGGMSRVVVEDSDSDQESGAVDDGEEEGWDDTVDLEELDARF</sequence>
<dbReference type="InterPro" id="IPR038516">
    <property type="entry name" value="AAR2_N_sf"/>
</dbReference>
<dbReference type="InterPro" id="IPR033648">
    <property type="entry name" value="AAR2_C"/>
</dbReference>
<feature type="region of interest" description="Disordered" evidence="2">
    <location>
        <begin position="475"/>
        <end position="545"/>
    </location>
</feature>
<dbReference type="CDD" id="cd13777">
    <property type="entry name" value="Aar2_N"/>
    <property type="match status" value="1"/>
</dbReference>
<gene>
    <name evidence="6" type="ORF">K461DRAFT_266928</name>
</gene>
<dbReference type="PANTHER" id="PTHR12689">
    <property type="entry name" value="A1 CISTRON SPLICING FACTOR AAR2-RELATED"/>
    <property type="match status" value="1"/>
</dbReference>
<dbReference type="Pfam" id="PF05282">
    <property type="entry name" value="AAR2"/>
    <property type="match status" value="1"/>
</dbReference>
<evidence type="ECO:0000259" key="4">
    <source>
        <dbReference type="Pfam" id="PF05282"/>
    </source>
</evidence>
<feature type="domain" description="AAR2 C-terminal" evidence="4">
    <location>
        <begin position="195"/>
        <end position="295"/>
    </location>
</feature>
<comment type="caution">
    <text evidence="6">The sequence shown here is derived from an EMBL/GenBank/DDBJ whole genome shotgun (WGS) entry which is preliminary data.</text>
</comment>
<dbReference type="InterPro" id="IPR038514">
    <property type="entry name" value="AAR2_C_sf"/>
</dbReference>
<dbReference type="Proteomes" id="UP000799439">
    <property type="component" value="Unassembled WGS sequence"/>
</dbReference>
<dbReference type="Gene3D" id="2.60.34.20">
    <property type="match status" value="1"/>
</dbReference>
<feature type="compositionally biased region" description="Acidic residues" evidence="2">
    <location>
        <begin position="513"/>
        <end position="545"/>
    </location>
</feature>
<feature type="signal peptide" evidence="3">
    <location>
        <begin position="1"/>
        <end position="18"/>
    </location>
</feature>
<dbReference type="EMBL" id="ML996084">
    <property type="protein sequence ID" value="KAF2153818.1"/>
    <property type="molecule type" value="Genomic_DNA"/>
</dbReference>
<dbReference type="PANTHER" id="PTHR12689:SF4">
    <property type="entry name" value="PROTEIN AAR2 HOMOLOG"/>
    <property type="match status" value="1"/>
</dbReference>
<dbReference type="GO" id="GO:0000244">
    <property type="term" value="P:spliceosomal tri-snRNP complex assembly"/>
    <property type="evidence" value="ECO:0007669"/>
    <property type="project" value="TreeGrafter"/>
</dbReference>
<evidence type="ECO:0000256" key="3">
    <source>
        <dbReference type="SAM" id="SignalP"/>
    </source>
</evidence>
<evidence type="ECO:0000256" key="1">
    <source>
        <dbReference type="ARBA" id="ARBA00006281"/>
    </source>
</evidence>
<keyword evidence="7" id="KW-1185">Reference proteome</keyword>
<dbReference type="Gene3D" id="1.25.40.550">
    <property type="entry name" value="Aar2, C-terminal domain-like"/>
    <property type="match status" value="1"/>
</dbReference>
<reference evidence="6" key="1">
    <citation type="journal article" date="2020" name="Stud. Mycol.">
        <title>101 Dothideomycetes genomes: a test case for predicting lifestyles and emergence of pathogens.</title>
        <authorList>
            <person name="Haridas S."/>
            <person name="Albert R."/>
            <person name="Binder M."/>
            <person name="Bloem J."/>
            <person name="Labutti K."/>
            <person name="Salamov A."/>
            <person name="Andreopoulos B."/>
            <person name="Baker S."/>
            <person name="Barry K."/>
            <person name="Bills G."/>
            <person name="Bluhm B."/>
            <person name="Cannon C."/>
            <person name="Castanera R."/>
            <person name="Culley D."/>
            <person name="Daum C."/>
            <person name="Ezra D."/>
            <person name="Gonzalez J."/>
            <person name="Henrissat B."/>
            <person name="Kuo A."/>
            <person name="Liang C."/>
            <person name="Lipzen A."/>
            <person name="Lutzoni F."/>
            <person name="Magnuson J."/>
            <person name="Mondo S."/>
            <person name="Nolan M."/>
            <person name="Ohm R."/>
            <person name="Pangilinan J."/>
            <person name="Park H.-J."/>
            <person name="Ramirez L."/>
            <person name="Alfaro M."/>
            <person name="Sun H."/>
            <person name="Tritt A."/>
            <person name="Yoshinaga Y."/>
            <person name="Zwiers L.-H."/>
            <person name="Turgeon B."/>
            <person name="Goodwin S."/>
            <person name="Spatafora J."/>
            <person name="Crous P."/>
            <person name="Grigoriev I."/>
        </authorList>
    </citation>
    <scope>NUCLEOTIDE SEQUENCE</scope>
    <source>
        <strain evidence="6">CBS 260.36</strain>
    </source>
</reference>
<feature type="chain" id="PRO_5040336043" evidence="3">
    <location>
        <begin position="19"/>
        <end position="545"/>
    </location>
</feature>
<dbReference type="CDD" id="cd13778">
    <property type="entry name" value="Aar2_C"/>
    <property type="match status" value="1"/>
</dbReference>
<evidence type="ECO:0000313" key="7">
    <source>
        <dbReference type="Proteomes" id="UP000799439"/>
    </source>
</evidence>
<protein>
    <submittedName>
        <fullName evidence="6">Uncharacterized protein</fullName>
    </submittedName>
</protein>
<feature type="region of interest" description="Disordered" evidence="2">
    <location>
        <begin position="296"/>
        <end position="315"/>
    </location>
</feature>
<feature type="domain" description="AAR2 N-terminal" evidence="5">
    <location>
        <begin position="4"/>
        <end position="144"/>
    </location>
</feature>
<dbReference type="AlphaFoldDB" id="A0A9P4J1L8"/>
<name>A0A9P4J1L8_9PEZI</name>
<dbReference type="InterPro" id="IPR033647">
    <property type="entry name" value="Aar2_N"/>
</dbReference>
<evidence type="ECO:0000313" key="6">
    <source>
        <dbReference type="EMBL" id="KAF2153818.1"/>
    </source>
</evidence>
<evidence type="ECO:0000256" key="2">
    <source>
        <dbReference type="SAM" id="MobiDB-lite"/>
    </source>
</evidence>
<accession>A0A9P4J1L8</accession>
<feature type="region of interest" description="Disordered" evidence="2">
    <location>
        <begin position="337"/>
        <end position="364"/>
    </location>
</feature>
<dbReference type="Pfam" id="PF20981">
    <property type="entry name" value="AAR2_1st"/>
    <property type="match status" value="1"/>
</dbReference>
<comment type="similarity">
    <text evidence="1">Belongs to the AAR2 family.</text>
</comment>
<keyword evidence="3" id="KW-0732">Signal</keyword>
<dbReference type="InterPro" id="IPR007946">
    <property type="entry name" value="AAR2"/>
</dbReference>
<dbReference type="OrthoDB" id="201752at2759"/>
<evidence type="ECO:0000259" key="5">
    <source>
        <dbReference type="Pfam" id="PF20981"/>
    </source>
</evidence>
<organism evidence="6 7">
    <name type="scientific">Myriangium duriaei CBS 260.36</name>
    <dbReference type="NCBI Taxonomy" id="1168546"/>
    <lineage>
        <taxon>Eukaryota</taxon>
        <taxon>Fungi</taxon>
        <taxon>Dikarya</taxon>
        <taxon>Ascomycota</taxon>
        <taxon>Pezizomycotina</taxon>
        <taxon>Dothideomycetes</taxon>
        <taxon>Dothideomycetidae</taxon>
        <taxon>Myriangiales</taxon>
        <taxon>Myriangiaceae</taxon>
        <taxon>Myriangium</taxon>
    </lineage>
</organism>